<evidence type="ECO:0000256" key="1">
    <source>
        <dbReference type="ARBA" id="ARBA00023054"/>
    </source>
</evidence>
<feature type="compositionally biased region" description="Basic residues" evidence="3">
    <location>
        <begin position="345"/>
        <end position="356"/>
    </location>
</feature>
<dbReference type="Proteomes" id="UP000663879">
    <property type="component" value="Unassembled WGS sequence"/>
</dbReference>
<reference evidence="4" key="1">
    <citation type="submission" date="2021-02" db="EMBL/GenBank/DDBJ databases">
        <authorList>
            <person name="Nowell W R."/>
        </authorList>
    </citation>
    <scope>NUCLEOTIDE SEQUENCE</scope>
    <source>
        <strain evidence="4">Ploen Becks lab</strain>
    </source>
</reference>
<accession>A0A813M9G1</accession>
<evidence type="ECO:0000256" key="2">
    <source>
        <dbReference type="SAM" id="Coils"/>
    </source>
</evidence>
<feature type="region of interest" description="Disordered" evidence="3">
    <location>
        <begin position="47"/>
        <end position="71"/>
    </location>
</feature>
<feature type="coiled-coil region" evidence="2">
    <location>
        <begin position="203"/>
        <end position="272"/>
    </location>
</feature>
<dbReference type="AlphaFoldDB" id="A0A813M9G1"/>
<dbReference type="EMBL" id="CAJNOC010000096">
    <property type="protein sequence ID" value="CAF0714608.1"/>
    <property type="molecule type" value="Genomic_DNA"/>
</dbReference>
<evidence type="ECO:0000313" key="4">
    <source>
        <dbReference type="EMBL" id="CAF0714608.1"/>
    </source>
</evidence>
<proteinExistence type="predicted"/>
<keyword evidence="1 2" id="KW-0175">Coiled coil</keyword>
<organism evidence="4 5">
    <name type="scientific">Brachionus calyciflorus</name>
    <dbReference type="NCBI Taxonomy" id="104777"/>
    <lineage>
        <taxon>Eukaryota</taxon>
        <taxon>Metazoa</taxon>
        <taxon>Spiralia</taxon>
        <taxon>Gnathifera</taxon>
        <taxon>Rotifera</taxon>
        <taxon>Eurotatoria</taxon>
        <taxon>Monogononta</taxon>
        <taxon>Pseudotrocha</taxon>
        <taxon>Ploima</taxon>
        <taxon>Brachionidae</taxon>
        <taxon>Brachionus</taxon>
    </lineage>
</organism>
<evidence type="ECO:0000313" key="5">
    <source>
        <dbReference type="Proteomes" id="UP000663879"/>
    </source>
</evidence>
<dbReference type="PANTHER" id="PTHR15885">
    <property type="entry name" value="COILED-COIL DOMAIN-CONTAINING PROTEIN 174"/>
    <property type="match status" value="1"/>
</dbReference>
<dbReference type="OrthoDB" id="333551at2759"/>
<dbReference type="InterPro" id="IPR025066">
    <property type="entry name" value="CCDC174-like"/>
</dbReference>
<feature type="region of interest" description="Disordered" evidence="3">
    <location>
        <begin position="337"/>
        <end position="386"/>
    </location>
</feature>
<feature type="compositionally biased region" description="Basic and acidic residues" evidence="3">
    <location>
        <begin position="357"/>
        <end position="375"/>
    </location>
</feature>
<evidence type="ECO:0000256" key="3">
    <source>
        <dbReference type="SAM" id="MobiDB-lite"/>
    </source>
</evidence>
<protein>
    <recommendedName>
        <fullName evidence="6">Coiled-coil domain-containing protein</fullName>
    </recommendedName>
</protein>
<comment type="caution">
    <text evidence="4">The sequence shown here is derived from an EMBL/GenBank/DDBJ whole genome shotgun (WGS) entry which is preliminary data.</text>
</comment>
<evidence type="ECO:0008006" key="6">
    <source>
        <dbReference type="Google" id="ProtNLM"/>
    </source>
</evidence>
<dbReference type="Pfam" id="PF13300">
    <property type="entry name" value="DUF4078"/>
    <property type="match status" value="1"/>
</dbReference>
<keyword evidence="5" id="KW-1185">Reference proteome</keyword>
<gene>
    <name evidence="4" type="ORF">OXX778_LOCUS1488</name>
</gene>
<dbReference type="PANTHER" id="PTHR15885:SF1">
    <property type="entry name" value="COILED-COIL DOMAIN-CONTAINING PROTEIN 174"/>
    <property type="match status" value="1"/>
</dbReference>
<sequence>MSNETNRLKLDLSSIVSLKAELLRKQEEFRQQKQAIISKNDIYETHKTQSTWGKKKKSDVPTTSKEADTKLTEDEIDTEDTLLEKSKKKLETKAKYYEEVVSGKKMTEEGDEEIFLVNFDQKVAEEAEASENSNLKLKQEMDEEEYNKILKEKWEQESAENLDKGAIHYQDIRYNEIRNMGVGNYQFSRNEELRKQQMEFFKNIEKESKLRRISNEIYRLKREKILVERLRKVKQKRLLKFGYSLDEIKELCKEFENENDEIDKEILQLEKSLENPELLTETFKVTEETVVDEFKFDKPVKRNVLDREWDKPKLKEKIWVKHVEKLRAERNKMFAPPETYESNLKKKNKNKKRKNKTQAEDQIKEEDQKNEKNKIQNESFKPYFTFEAPPPPTLAPGFIFPPFPPFPSVFFPFPPPT</sequence>
<name>A0A813M9G1_9BILA</name>
<dbReference type="GO" id="GO:0005634">
    <property type="term" value="C:nucleus"/>
    <property type="evidence" value="ECO:0007669"/>
    <property type="project" value="TreeGrafter"/>
</dbReference>